<feature type="domain" description="HTH gntR-type" evidence="6">
    <location>
        <begin position="18"/>
        <end position="86"/>
    </location>
</feature>
<dbReference type="InterPro" id="IPR000524">
    <property type="entry name" value="Tscrpt_reg_HTH_GntR"/>
</dbReference>
<comment type="caution">
    <text evidence="7">The sequence shown here is derived from an EMBL/GenBank/DDBJ whole genome shotgun (WGS) entry which is preliminary data.</text>
</comment>
<reference evidence="7 8" key="1">
    <citation type="submission" date="2024-09" db="EMBL/GenBank/DDBJ databases">
        <authorList>
            <person name="Sun Q."/>
            <person name="Mori K."/>
        </authorList>
    </citation>
    <scope>NUCLEOTIDE SEQUENCE [LARGE SCALE GENOMIC DNA]</scope>
    <source>
        <strain evidence="7 8">TBRC 3947</strain>
    </source>
</reference>
<keyword evidence="5" id="KW-0804">Transcription</keyword>
<dbReference type="SUPFAM" id="SSF46785">
    <property type="entry name" value="Winged helix' DNA-binding domain"/>
    <property type="match status" value="1"/>
</dbReference>
<dbReference type="InterPro" id="IPR036390">
    <property type="entry name" value="WH_DNA-bd_sf"/>
</dbReference>
<dbReference type="PANTHER" id="PTHR46577">
    <property type="entry name" value="HTH-TYPE TRANSCRIPTIONAL REGULATORY PROTEIN GABR"/>
    <property type="match status" value="1"/>
</dbReference>
<organism evidence="7 8">
    <name type="scientific">Phytohabitans kaempferiae</name>
    <dbReference type="NCBI Taxonomy" id="1620943"/>
    <lineage>
        <taxon>Bacteria</taxon>
        <taxon>Bacillati</taxon>
        <taxon>Actinomycetota</taxon>
        <taxon>Actinomycetes</taxon>
        <taxon>Micromonosporales</taxon>
        <taxon>Micromonosporaceae</taxon>
    </lineage>
</organism>
<dbReference type="PANTHER" id="PTHR46577:SF1">
    <property type="entry name" value="HTH-TYPE TRANSCRIPTIONAL REGULATORY PROTEIN GABR"/>
    <property type="match status" value="1"/>
</dbReference>
<dbReference type="InterPro" id="IPR036388">
    <property type="entry name" value="WH-like_DNA-bd_sf"/>
</dbReference>
<evidence type="ECO:0000256" key="2">
    <source>
        <dbReference type="ARBA" id="ARBA00022898"/>
    </source>
</evidence>
<dbReference type="InterPro" id="IPR051446">
    <property type="entry name" value="HTH_trans_reg/aminotransferase"/>
</dbReference>
<proteinExistence type="inferred from homology"/>
<keyword evidence="3" id="KW-0805">Transcription regulation</keyword>
<evidence type="ECO:0000256" key="5">
    <source>
        <dbReference type="ARBA" id="ARBA00023163"/>
    </source>
</evidence>
<dbReference type="CDD" id="cd07377">
    <property type="entry name" value="WHTH_GntR"/>
    <property type="match status" value="1"/>
</dbReference>
<dbReference type="PRINTS" id="PR00035">
    <property type="entry name" value="HTHGNTR"/>
</dbReference>
<dbReference type="InterPro" id="IPR015421">
    <property type="entry name" value="PyrdxlP-dep_Trfase_major"/>
</dbReference>
<dbReference type="EMBL" id="JBHLUH010000068">
    <property type="protein sequence ID" value="MFC0532241.1"/>
    <property type="molecule type" value="Genomic_DNA"/>
</dbReference>
<dbReference type="PROSITE" id="PS50949">
    <property type="entry name" value="HTH_GNTR"/>
    <property type="match status" value="1"/>
</dbReference>
<evidence type="ECO:0000256" key="3">
    <source>
        <dbReference type="ARBA" id="ARBA00023015"/>
    </source>
</evidence>
<evidence type="ECO:0000256" key="1">
    <source>
        <dbReference type="ARBA" id="ARBA00005384"/>
    </source>
</evidence>
<dbReference type="SUPFAM" id="SSF53383">
    <property type="entry name" value="PLP-dependent transferases"/>
    <property type="match status" value="1"/>
</dbReference>
<evidence type="ECO:0000313" key="8">
    <source>
        <dbReference type="Proteomes" id="UP001589867"/>
    </source>
</evidence>
<evidence type="ECO:0000256" key="4">
    <source>
        <dbReference type="ARBA" id="ARBA00023125"/>
    </source>
</evidence>
<accession>A0ABV6MBY0</accession>
<name>A0ABV6MBY0_9ACTN</name>
<dbReference type="SMART" id="SM00345">
    <property type="entry name" value="HTH_GNTR"/>
    <property type="match status" value="1"/>
</dbReference>
<keyword evidence="2" id="KW-0663">Pyridoxal phosphate</keyword>
<dbReference type="Proteomes" id="UP001589867">
    <property type="component" value="Unassembled WGS sequence"/>
</dbReference>
<protein>
    <submittedName>
        <fullName evidence="7">GntR family transcriptional regulator</fullName>
    </submittedName>
</protein>
<keyword evidence="4" id="KW-0238">DNA-binding</keyword>
<evidence type="ECO:0000259" key="6">
    <source>
        <dbReference type="PROSITE" id="PS50949"/>
    </source>
</evidence>
<dbReference type="InterPro" id="IPR015424">
    <property type="entry name" value="PyrdxlP-dep_Trfase"/>
</dbReference>
<dbReference type="Gene3D" id="3.40.640.10">
    <property type="entry name" value="Type I PLP-dependent aspartate aminotransferase-like (Major domain)"/>
    <property type="match status" value="1"/>
</dbReference>
<evidence type="ECO:0000313" key="7">
    <source>
        <dbReference type="EMBL" id="MFC0532241.1"/>
    </source>
</evidence>
<dbReference type="Pfam" id="PF00392">
    <property type="entry name" value="GntR"/>
    <property type="match status" value="1"/>
</dbReference>
<keyword evidence="8" id="KW-1185">Reference proteome</keyword>
<dbReference type="Gene3D" id="1.10.10.10">
    <property type="entry name" value="Winged helix-like DNA-binding domain superfamily/Winged helix DNA-binding domain"/>
    <property type="match status" value="1"/>
</dbReference>
<sequence length="181" mass="19755">MRVRLRAMDIHVSLTGRRDLAAGIYRQLLDAILDGRLRSGERLPPSRDLAQRLEVSRNTVAVAYERLTAEGFLVSRVGAGTYVSTEQVGRLRSRTAPTGSAVRPWPLWRSLAVLATGESTVEYDFAVGVPDAEGIDVAAIPAAAHLVYVTPSHQFPTGTPLSLVRRAALVGWAERRGAVRW</sequence>
<comment type="similarity">
    <text evidence="1">In the C-terminal section; belongs to the class-I pyridoxal-phosphate-dependent aminotransferase family.</text>
</comment>
<gene>
    <name evidence="7" type="ORF">ACFFIA_31790</name>
</gene>